<accession>A0A4R5LYF2</accession>
<sequence>MAGPLYHVGAVGMCPHGGQIAVLPGSPRVLVSGMPVATLADQYLVAGCAFTIPPPQPCLRVTWLTPATRVLVNGSPPITQASTGLAMSASGVPQGPPMIVSTQTRVVAL</sequence>
<proteinExistence type="predicted"/>
<evidence type="ECO:0008006" key="3">
    <source>
        <dbReference type="Google" id="ProtNLM"/>
    </source>
</evidence>
<dbReference type="RefSeq" id="WP_133199954.1">
    <property type="nucleotide sequence ID" value="NZ_JBHUCW010000039.1"/>
</dbReference>
<evidence type="ECO:0000313" key="1">
    <source>
        <dbReference type="EMBL" id="TDG17364.1"/>
    </source>
</evidence>
<evidence type="ECO:0000313" key="2">
    <source>
        <dbReference type="Proteomes" id="UP000295722"/>
    </source>
</evidence>
<gene>
    <name evidence="1" type="ORF">EYW47_38030</name>
</gene>
<protein>
    <recommendedName>
        <fullName evidence="3">PAAR motif-containing protein</fullName>
    </recommendedName>
</protein>
<dbReference type="EMBL" id="SMRP01000045">
    <property type="protein sequence ID" value="TDG17364.1"/>
    <property type="molecule type" value="Genomic_DNA"/>
</dbReference>
<name>A0A4R5LYF2_9BURK</name>
<reference evidence="1 2" key="1">
    <citation type="submission" date="2019-03" db="EMBL/GenBank/DDBJ databases">
        <title>Paraburkholderia sp. 4M-K11, isolated from subtropical forest soil.</title>
        <authorList>
            <person name="Gao Z.-H."/>
            <person name="Qiu L.-H."/>
        </authorList>
    </citation>
    <scope>NUCLEOTIDE SEQUENCE [LARGE SCALE GENOMIC DNA]</scope>
    <source>
        <strain evidence="1 2">4M-K11</strain>
    </source>
</reference>
<comment type="caution">
    <text evidence="1">The sequence shown here is derived from an EMBL/GenBank/DDBJ whole genome shotgun (WGS) entry which is preliminary data.</text>
</comment>
<organism evidence="1 2">
    <name type="scientific">Paraburkholderia silviterrae</name>
    <dbReference type="NCBI Taxonomy" id="2528715"/>
    <lineage>
        <taxon>Bacteria</taxon>
        <taxon>Pseudomonadati</taxon>
        <taxon>Pseudomonadota</taxon>
        <taxon>Betaproteobacteria</taxon>
        <taxon>Burkholderiales</taxon>
        <taxon>Burkholderiaceae</taxon>
        <taxon>Paraburkholderia</taxon>
    </lineage>
</organism>
<dbReference type="Proteomes" id="UP000295722">
    <property type="component" value="Unassembled WGS sequence"/>
</dbReference>
<keyword evidence="2" id="KW-1185">Reference proteome</keyword>
<dbReference type="AlphaFoldDB" id="A0A4R5LYF2"/>
<dbReference type="OrthoDB" id="675629at2"/>